<keyword evidence="1" id="KW-0175">Coiled coil</keyword>
<evidence type="ECO:0000313" key="3">
    <source>
        <dbReference type="EMBL" id="MBB2156601.1"/>
    </source>
</evidence>
<protein>
    <submittedName>
        <fullName evidence="3">Uncharacterized protein</fullName>
    </submittedName>
</protein>
<feature type="region of interest" description="Disordered" evidence="2">
    <location>
        <begin position="134"/>
        <end position="163"/>
    </location>
</feature>
<dbReference type="EMBL" id="JABEQG010000016">
    <property type="protein sequence ID" value="MBB2156601.1"/>
    <property type="molecule type" value="Genomic_DNA"/>
</dbReference>
<feature type="compositionally biased region" description="Low complexity" evidence="2">
    <location>
        <begin position="141"/>
        <end position="161"/>
    </location>
</feature>
<comment type="caution">
    <text evidence="3">The sequence shown here is derived from an EMBL/GenBank/DDBJ whole genome shotgun (WGS) entry which is preliminary data.</text>
</comment>
<sequence>MVAAAGIGIEGAMGALQRAAGEMSLRVWMETHREELLLAWSGRRLNWKALCEWFETVGLTNAHGEVATIQCAKKLWQRVGRYLAARKERAELEQIEAEARREALRAKRQQAIEEENELKARMARLAETAEWKRKQEAARKAASPVTPAPAAAPTAAPSSGPVGQGVPDGFVMLDLPRLEGVSHRAYRPVDPSLPPVREGEISPITGLVWSAGDDLPGYPSKRNYEYERDWLRDVGRLLRHLHPTNVTMTREEARVMRTAKLSIPNL</sequence>
<feature type="coiled-coil region" evidence="1">
    <location>
        <begin position="82"/>
        <end position="128"/>
    </location>
</feature>
<name>A0A7W4I558_GLUDI</name>
<evidence type="ECO:0000256" key="1">
    <source>
        <dbReference type="SAM" id="Coils"/>
    </source>
</evidence>
<dbReference type="AlphaFoldDB" id="A0A7W4I558"/>
<evidence type="ECO:0000313" key="4">
    <source>
        <dbReference type="Proteomes" id="UP000550787"/>
    </source>
</evidence>
<evidence type="ECO:0000256" key="2">
    <source>
        <dbReference type="SAM" id="MobiDB-lite"/>
    </source>
</evidence>
<organism evidence="3 4">
    <name type="scientific">Gluconacetobacter diazotrophicus</name>
    <name type="common">Acetobacter diazotrophicus</name>
    <dbReference type="NCBI Taxonomy" id="33996"/>
    <lineage>
        <taxon>Bacteria</taxon>
        <taxon>Pseudomonadati</taxon>
        <taxon>Pseudomonadota</taxon>
        <taxon>Alphaproteobacteria</taxon>
        <taxon>Acetobacterales</taxon>
        <taxon>Acetobacteraceae</taxon>
        <taxon>Gluconacetobacter</taxon>
    </lineage>
</organism>
<reference evidence="3 4" key="1">
    <citation type="submission" date="2020-04" db="EMBL/GenBank/DDBJ databases">
        <title>Description of novel Gluconacetobacter.</title>
        <authorList>
            <person name="Sombolestani A."/>
        </authorList>
    </citation>
    <scope>NUCLEOTIDE SEQUENCE [LARGE SCALE GENOMIC DNA]</scope>
    <source>
        <strain evidence="3 4">LMG 7603</strain>
    </source>
</reference>
<dbReference type="Proteomes" id="UP000550787">
    <property type="component" value="Unassembled WGS sequence"/>
</dbReference>
<proteinExistence type="predicted"/>
<gene>
    <name evidence="3" type="ORF">HLH33_09820</name>
</gene>
<accession>A0A7W4I558</accession>